<organism evidence="1 2">
    <name type="scientific">Vespula germanica</name>
    <name type="common">German yellow jacket</name>
    <name type="synonym">Paravespula germanica</name>
    <dbReference type="NCBI Taxonomy" id="30212"/>
    <lineage>
        <taxon>Eukaryota</taxon>
        <taxon>Metazoa</taxon>
        <taxon>Ecdysozoa</taxon>
        <taxon>Arthropoda</taxon>
        <taxon>Hexapoda</taxon>
        <taxon>Insecta</taxon>
        <taxon>Pterygota</taxon>
        <taxon>Neoptera</taxon>
        <taxon>Endopterygota</taxon>
        <taxon>Hymenoptera</taxon>
        <taxon>Apocrita</taxon>
        <taxon>Aculeata</taxon>
        <taxon>Vespoidea</taxon>
        <taxon>Vespidae</taxon>
        <taxon>Vespinae</taxon>
        <taxon>Vespula</taxon>
    </lineage>
</organism>
<keyword evidence="2" id="KW-1185">Reference proteome</keyword>
<protein>
    <submittedName>
        <fullName evidence="1">Uncharacterized protein</fullName>
    </submittedName>
</protein>
<dbReference type="EMBL" id="JACSDZ010000011">
    <property type="protein sequence ID" value="KAF7391689.1"/>
    <property type="molecule type" value="Genomic_DNA"/>
</dbReference>
<sequence>MVSACANSTTKNIPRKTCEEEIIIIPKTNIVINLNKYMGGVDKGKQHKNKITHLQFVCRLVDQLVEDFRESRNTSSFSRTKERLKDFLHVIRQDDTGRSKDCMFLWLSEENTEWFLTEVYLTHTSIKTWRDYRNKLQVGNLDSFITDFINIQLERRVSTKSLLLNISNYSNAT</sequence>
<reference evidence="1" key="1">
    <citation type="journal article" date="2020" name="G3 (Bethesda)">
        <title>High-Quality Assemblies for Three Invasive Social Wasps from the &lt;i&gt;Vespula&lt;/i&gt; Genus.</title>
        <authorList>
            <person name="Harrop T.W.R."/>
            <person name="Guhlin J."/>
            <person name="McLaughlin G.M."/>
            <person name="Permina E."/>
            <person name="Stockwell P."/>
            <person name="Gilligan J."/>
            <person name="Le Lec M.F."/>
            <person name="Gruber M.A.M."/>
            <person name="Quinn O."/>
            <person name="Lovegrove M."/>
            <person name="Duncan E.J."/>
            <person name="Remnant E.J."/>
            <person name="Van Eeckhoven J."/>
            <person name="Graham B."/>
            <person name="Knapp R.A."/>
            <person name="Langford K.W."/>
            <person name="Kronenberg Z."/>
            <person name="Press M.O."/>
            <person name="Eacker S.M."/>
            <person name="Wilson-Rankin E.E."/>
            <person name="Purcell J."/>
            <person name="Lester P.J."/>
            <person name="Dearden P.K."/>
        </authorList>
    </citation>
    <scope>NUCLEOTIDE SEQUENCE</scope>
    <source>
        <strain evidence="1">Linc-1</strain>
    </source>
</reference>
<comment type="caution">
    <text evidence="1">The sequence shown here is derived from an EMBL/GenBank/DDBJ whole genome shotgun (WGS) entry which is preliminary data.</text>
</comment>
<evidence type="ECO:0000313" key="2">
    <source>
        <dbReference type="Proteomes" id="UP000617340"/>
    </source>
</evidence>
<evidence type="ECO:0000313" key="1">
    <source>
        <dbReference type="EMBL" id="KAF7391689.1"/>
    </source>
</evidence>
<accession>A0A834JNS3</accession>
<proteinExistence type="predicted"/>
<dbReference type="AlphaFoldDB" id="A0A834JNS3"/>
<name>A0A834JNS3_VESGE</name>
<gene>
    <name evidence="1" type="ORF">HZH68_011232</name>
</gene>
<dbReference type="Proteomes" id="UP000617340">
    <property type="component" value="Unassembled WGS sequence"/>
</dbReference>